<dbReference type="EMBL" id="AYYC01000665">
    <property type="protein sequence ID" value="ETK04337.1"/>
    <property type="molecule type" value="Genomic_DNA"/>
</dbReference>
<accession>W2CCZ0</accession>
<comment type="caution">
    <text evidence="1">The sequence shown here is derived from an EMBL/GenBank/DDBJ whole genome shotgun (WGS) entry which is preliminary data.</text>
</comment>
<gene>
    <name evidence="1" type="ORF">T229_09435</name>
</gene>
<dbReference type="Proteomes" id="UP000018872">
    <property type="component" value="Unassembled WGS sequence"/>
</dbReference>
<sequence>MKRKIFLSVSLSLLFLVSLRPQEIVSAGKFINVFEADNVTWKCLWDFNEEGIKIPFSITQLYGDTTLNGQKWRIVNINKDAKGLVRTENKRVMFKPYPGYERMVHPEYLKLEEAVIYDFSLEIGDSVAPIGLAPFGKVDKIDSVELKDGCKHKRIHIGNYRYIEGFGNEISSPFFMIWRAYPTMPSIPTFVCCHVNGKLLYRNPKYSDCNGSGMHNELVVEPKTKLQFSDGRITVSLEDGREFDVAVFNIQGVLIKQQKGNRYKSIISLGTNRSVYFVQIRVGEHVYTHKIASINQ</sequence>
<name>W2CCZ0_9BACT</name>
<evidence type="ECO:0000313" key="2">
    <source>
        <dbReference type="Proteomes" id="UP000018872"/>
    </source>
</evidence>
<dbReference type="InterPro" id="IPR026444">
    <property type="entry name" value="Secre_tail"/>
</dbReference>
<reference evidence="1 2" key="1">
    <citation type="submission" date="2013-11" db="EMBL/GenBank/DDBJ databases">
        <title>Single cell genomics of uncultured Tannerella BU063 (oral taxon 286).</title>
        <authorList>
            <person name="Beall C.J."/>
            <person name="Campbell A.G."/>
            <person name="Griffen A.L."/>
            <person name="Podar M."/>
            <person name="Leys E.J."/>
        </authorList>
    </citation>
    <scope>NUCLEOTIDE SEQUENCE [LARGE SCALE GENOMIC DNA]</scope>
    <source>
        <strain evidence="1">Cell 5</strain>
    </source>
</reference>
<dbReference type="NCBIfam" id="TIGR04183">
    <property type="entry name" value="Por_Secre_tail"/>
    <property type="match status" value="1"/>
</dbReference>
<dbReference type="AlphaFoldDB" id="W2CCZ0"/>
<protein>
    <recommendedName>
        <fullName evidence="3">T9SS type A sorting domain-containing protein</fullName>
    </recommendedName>
</protein>
<proteinExistence type="predicted"/>
<dbReference type="PATRIC" id="fig|1410950.3.peg.1349"/>
<organism evidence="1 2">
    <name type="scientific">Tannerella sp. oral taxon BU063 isolate Cell 5</name>
    <dbReference type="NCBI Taxonomy" id="1410950"/>
    <lineage>
        <taxon>Bacteria</taxon>
        <taxon>Pseudomonadati</taxon>
        <taxon>Bacteroidota</taxon>
        <taxon>Bacteroidia</taxon>
        <taxon>Bacteroidales</taxon>
        <taxon>Tannerellaceae</taxon>
        <taxon>Tannerella</taxon>
    </lineage>
</organism>
<evidence type="ECO:0000313" key="1">
    <source>
        <dbReference type="EMBL" id="ETK04337.1"/>
    </source>
</evidence>
<evidence type="ECO:0008006" key="3">
    <source>
        <dbReference type="Google" id="ProtNLM"/>
    </source>
</evidence>